<comment type="caution">
    <text evidence="2">The sequence shown here is derived from an EMBL/GenBank/DDBJ whole genome shotgun (WGS) entry which is preliminary data.</text>
</comment>
<protein>
    <submittedName>
        <fullName evidence="2">Uncharacterized protein</fullName>
    </submittedName>
</protein>
<evidence type="ECO:0000313" key="3">
    <source>
        <dbReference type="Proteomes" id="UP001500021"/>
    </source>
</evidence>
<dbReference type="Proteomes" id="UP001500021">
    <property type="component" value="Unassembled WGS sequence"/>
</dbReference>
<proteinExistence type="predicted"/>
<accession>A0ABN1L483</accession>
<reference evidence="2 3" key="1">
    <citation type="journal article" date="2019" name="Int. J. Syst. Evol. Microbiol.">
        <title>The Global Catalogue of Microorganisms (GCM) 10K type strain sequencing project: providing services to taxonomists for standard genome sequencing and annotation.</title>
        <authorList>
            <consortium name="The Broad Institute Genomics Platform"/>
            <consortium name="The Broad Institute Genome Sequencing Center for Infectious Disease"/>
            <person name="Wu L."/>
            <person name="Ma J."/>
        </authorList>
    </citation>
    <scope>NUCLEOTIDE SEQUENCE [LARGE SCALE GENOMIC DNA]</scope>
    <source>
        <strain evidence="2 3">JCM 15608</strain>
    </source>
</reference>
<feature type="transmembrane region" description="Helical" evidence="1">
    <location>
        <begin position="82"/>
        <end position="107"/>
    </location>
</feature>
<dbReference type="EMBL" id="BAAAFA010000002">
    <property type="protein sequence ID" value="GAA0813193.1"/>
    <property type="molecule type" value="Genomic_DNA"/>
</dbReference>
<keyword evidence="1" id="KW-1133">Transmembrane helix</keyword>
<evidence type="ECO:0000313" key="2">
    <source>
        <dbReference type="EMBL" id="GAA0813193.1"/>
    </source>
</evidence>
<gene>
    <name evidence="2" type="ORF">GCM10009111_08220</name>
</gene>
<keyword evidence="1" id="KW-0472">Membrane</keyword>
<sequence>MGFNYNWFKGGAVTLSNQRVFNRYFKESRAYEHRKTDNVMGLEFTRNVGDYVRENLIMGRYFTQRERYYPVFSMNNNVLKILALYLPSIYGGVASLACVFFFIMAVLFSDVDFPWWLLAATIGWNFFWLNFRFALNFIFNKFKGAYIDREKQTISFTWHVSGNPAKNEFGHATFPLSDIEAFASLQLRNQNGGSAYALCLAHKDHDSYDGAFLQISVPDSAHNTNFCQMEWELIQRFADNTLPLPDIPDLEKFRQLDPVTVAYDKKHQRPKFHWRNMHVKQQRAIEAEIEKQVNSFFFNSAIADPERYAQKELEKPWRTWKVDKKYFTDEEAIPLWKRRGRVVLRQLIVGV</sequence>
<keyword evidence="3" id="KW-1185">Reference proteome</keyword>
<feature type="transmembrane region" description="Helical" evidence="1">
    <location>
        <begin position="113"/>
        <end position="131"/>
    </location>
</feature>
<evidence type="ECO:0000256" key="1">
    <source>
        <dbReference type="SAM" id="Phobius"/>
    </source>
</evidence>
<name>A0ABN1L483_9GAMM</name>
<organism evidence="2 3">
    <name type="scientific">Colwellia asteriadis</name>
    <dbReference type="NCBI Taxonomy" id="517723"/>
    <lineage>
        <taxon>Bacteria</taxon>
        <taxon>Pseudomonadati</taxon>
        <taxon>Pseudomonadota</taxon>
        <taxon>Gammaproteobacteria</taxon>
        <taxon>Alteromonadales</taxon>
        <taxon>Colwelliaceae</taxon>
        <taxon>Colwellia</taxon>
    </lineage>
</organism>
<keyword evidence="1" id="KW-0812">Transmembrane</keyword>